<organism evidence="1 2">
    <name type="scientific">Cronartium quercuum f. sp. fusiforme G11</name>
    <dbReference type="NCBI Taxonomy" id="708437"/>
    <lineage>
        <taxon>Eukaryota</taxon>
        <taxon>Fungi</taxon>
        <taxon>Dikarya</taxon>
        <taxon>Basidiomycota</taxon>
        <taxon>Pucciniomycotina</taxon>
        <taxon>Pucciniomycetes</taxon>
        <taxon>Pucciniales</taxon>
        <taxon>Coleosporiaceae</taxon>
        <taxon>Cronartium</taxon>
    </lineage>
</organism>
<sequence>MVAGCMIVVQASSLQTVPSCSCLTVPVLLLNYPSLHALLLLWEKLEERSRLNFLLPLFHLATGAESGSERWEWEEQSDNLPWSLESLNPSKSISLKGIWSHMSAINRPAPSMLITFEIPPYGSGLTTVSGLTIDRLVVSDWSRSVHVSVMQSVKARHRIEHYIENVDVDRVSVALTFAGFRAVTCTVDNPSTLIILHSSSPTPTMPSQPLDPAQEKKRVLALVACGGDSNCAADGLDGVVAGIDILSRHLLSQAIIPSYTWA</sequence>
<name>A0A9P6NNF5_9BASI</name>
<dbReference type="Proteomes" id="UP000886653">
    <property type="component" value="Unassembled WGS sequence"/>
</dbReference>
<keyword evidence="2" id="KW-1185">Reference proteome</keyword>
<dbReference type="AlphaFoldDB" id="A0A9P6NNF5"/>
<dbReference type="Gene3D" id="2.60.40.1170">
    <property type="entry name" value="Mu homology domain, subdomain B"/>
    <property type="match status" value="2"/>
</dbReference>
<reference evidence="1" key="1">
    <citation type="submission" date="2013-11" db="EMBL/GenBank/DDBJ databases">
        <title>Genome sequence of the fusiform rust pathogen reveals effectors for host alternation and coevolution with pine.</title>
        <authorList>
            <consortium name="DOE Joint Genome Institute"/>
            <person name="Smith K."/>
            <person name="Pendleton A."/>
            <person name="Kubisiak T."/>
            <person name="Anderson C."/>
            <person name="Salamov A."/>
            <person name="Aerts A."/>
            <person name="Riley R."/>
            <person name="Clum A."/>
            <person name="Lindquist E."/>
            <person name="Ence D."/>
            <person name="Campbell M."/>
            <person name="Kronenberg Z."/>
            <person name="Feau N."/>
            <person name="Dhillon B."/>
            <person name="Hamelin R."/>
            <person name="Burleigh J."/>
            <person name="Smith J."/>
            <person name="Yandell M."/>
            <person name="Nelson C."/>
            <person name="Grigoriev I."/>
            <person name="Davis J."/>
        </authorList>
    </citation>
    <scope>NUCLEOTIDE SEQUENCE</scope>
    <source>
        <strain evidence="1">G11</strain>
    </source>
</reference>
<accession>A0A9P6NNF5</accession>
<comment type="caution">
    <text evidence="1">The sequence shown here is derived from an EMBL/GenBank/DDBJ whole genome shotgun (WGS) entry which is preliminary data.</text>
</comment>
<protein>
    <submittedName>
        <fullName evidence="1">Uncharacterized protein</fullName>
    </submittedName>
</protein>
<evidence type="ECO:0000313" key="1">
    <source>
        <dbReference type="EMBL" id="KAG0149218.1"/>
    </source>
</evidence>
<gene>
    <name evidence="1" type="ORF">CROQUDRAFT_89292</name>
</gene>
<dbReference type="EMBL" id="MU167229">
    <property type="protein sequence ID" value="KAG0149218.1"/>
    <property type="molecule type" value="Genomic_DNA"/>
</dbReference>
<evidence type="ECO:0000313" key="2">
    <source>
        <dbReference type="Proteomes" id="UP000886653"/>
    </source>
</evidence>
<dbReference type="OrthoDB" id="870at2759"/>
<proteinExistence type="predicted"/>